<dbReference type="Proteomes" id="UP000576082">
    <property type="component" value="Unassembled WGS sequence"/>
</dbReference>
<gene>
    <name evidence="1" type="ORF">HHU12_13595</name>
</gene>
<keyword evidence="2" id="KW-1185">Reference proteome</keyword>
<name>A0A7X9RUK3_9BACT</name>
<evidence type="ECO:0000313" key="1">
    <source>
        <dbReference type="EMBL" id="NME69002.1"/>
    </source>
</evidence>
<sequence>MKDFILNDDNTLKITKGDFTIDDSLNQEEKLILIAHKGDYREFPDLGVGISSFVDSDLGELYKLIIENMELDEKEIRELDIYENGNINLKTKRK</sequence>
<evidence type="ECO:0000313" key="2">
    <source>
        <dbReference type="Proteomes" id="UP000576082"/>
    </source>
</evidence>
<dbReference type="RefSeq" id="WP_169657289.1">
    <property type="nucleotide sequence ID" value="NZ_JABANE010000033.1"/>
</dbReference>
<accession>A0A7X9RUK3</accession>
<organism evidence="1 2">
    <name type="scientific">Flammeovirga aprica JL-4</name>
    <dbReference type="NCBI Taxonomy" id="694437"/>
    <lineage>
        <taxon>Bacteria</taxon>
        <taxon>Pseudomonadati</taxon>
        <taxon>Bacteroidota</taxon>
        <taxon>Cytophagia</taxon>
        <taxon>Cytophagales</taxon>
        <taxon>Flammeovirgaceae</taxon>
        <taxon>Flammeovirga</taxon>
    </lineage>
</organism>
<protein>
    <recommendedName>
        <fullName evidence="3">Oxidase</fullName>
    </recommendedName>
</protein>
<reference evidence="1 2" key="1">
    <citation type="submission" date="2020-04" db="EMBL/GenBank/DDBJ databases">
        <title>Flammeovirga sp. SR4, a novel species isolated from seawater.</title>
        <authorList>
            <person name="Wang X."/>
        </authorList>
    </citation>
    <scope>NUCLEOTIDE SEQUENCE [LARGE SCALE GENOMIC DNA]</scope>
    <source>
        <strain evidence="1 2">ATCC 23126</strain>
    </source>
</reference>
<comment type="caution">
    <text evidence="1">The sequence shown here is derived from an EMBL/GenBank/DDBJ whole genome shotgun (WGS) entry which is preliminary data.</text>
</comment>
<evidence type="ECO:0008006" key="3">
    <source>
        <dbReference type="Google" id="ProtNLM"/>
    </source>
</evidence>
<dbReference type="AlphaFoldDB" id="A0A7X9RUK3"/>
<proteinExistence type="predicted"/>
<dbReference type="EMBL" id="JABANE010000033">
    <property type="protein sequence ID" value="NME69002.1"/>
    <property type="molecule type" value="Genomic_DNA"/>
</dbReference>